<dbReference type="Proteomes" id="UP000054565">
    <property type="component" value="Unassembled WGS sequence"/>
</dbReference>
<evidence type="ECO:0000313" key="1">
    <source>
        <dbReference type="EMBL" id="KMP10250.1"/>
    </source>
</evidence>
<accession>A0A0J6YR16</accession>
<organism evidence="1 2">
    <name type="scientific">Coccidioides immitis RMSCC 2394</name>
    <dbReference type="NCBI Taxonomy" id="404692"/>
    <lineage>
        <taxon>Eukaryota</taxon>
        <taxon>Fungi</taxon>
        <taxon>Dikarya</taxon>
        <taxon>Ascomycota</taxon>
        <taxon>Pezizomycotina</taxon>
        <taxon>Eurotiomycetes</taxon>
        <taxon>Eurotiomycetidae</taxon>
        <taxon>Onygenales</taxon>
        <taxon>Onygenaceae</taxon>
        <taxon>Coccidioides</taxon>
    </lineage>
</organism>
<name>A0A0J6YR16_COCIT</name>
<dbReference type="AlphaFoldDB" id="A0A0J6YR16"/>
<dbReference type="EMBL" id="DS028101">
    <property type="protein sequence ID" value="KMP10250.1"/>
    <property type="molecule type" value="Genomic_DNA"/>
</dbReference>
<proteinExistence type="predicted"/>
<sequence length="115" mass="12948">MAFDSKYVARDNLPWGAGKPARSQASSKLLKVAGSIVPRYENKSKREERKRIKLEGRRTVEQRNGELLHLSVDELDSNRLPDKHFALKMIPQQASKSAAAKGISLEHTVFVKSTF</sequence>
<protein>
    <submittedName>
        <fullName evidence="1">Uncharacterized protein</fullName>
    </submittedName>
</protein>
<gene>
    <name evidence="1" type="ORF">CIRG_09931</name>
</gene>
<reference evidence="2" key="1">
    <citation type="journal article" date="2010" name="Genome Res.">
        <title>Population genomic sequencing of Coccidioides fungi reveals recent hybridization and transposon control.</title>
        <authorList>
            <person name="Neafsey D.E."/>
            <person name="Barker B.M."/>
            <person name="Sharpton T.J."/>
            <person name="Stajich J.E."/>
            <person name="Park D.J."/>
            <person name="Whiston E."/>
            <person name="Hung C.-Y."/>
            <person name="McMahan C."/>
            <person name="White J."/>
            <person name="Sykes S."/>
            <person name="Heiman D."/>
            <person name="Young S."/>
            <person name="Zeng Q."/>
            <person name="Abouelleil A."/>
            <person name="Aftuck L."/>
            <person name="Bessette D."/>
            <person name="Brown A."/>
            <person name="FitzGerald M."/>
            <person name="Lui A."/>
            <person name="Macdonald J.P."/>
            <person name="Priest M."/>
            <person name="Orbach M.J."/>
            <person name="Galgiani J.N."/>
            <person name="Kirkland T.N."/>
            <person name="Cole G.T."/>
            <person name="Birren B.W."/>
            <person name="Henn M.R."/>
            <person name="Taylor J.W."/>
            <person name="Rounsley S.D."/>
        </authorList>
    </citation>
    <scope>NUCLEOTIDE SEQUENCE [LARGE SCALE GENOMIC DNA]</scope>
    <source>
        <strain evidence="2">RMSCC 2394</strain>
    </source>
</reference>
<evidence type="ECO:0000313" key="2">
    <source>
        <dbReference type="Proteomes" id="UP000054565"/>
    </source>
</evidence>